<protein>
    <submittedName>
        <fullName evidence="6">CvpA family protein</fullName>
    </submittedName>
</protein>
<feature type="transmembrane region" description="Helical" evidence="5">
    <location>
        <begin position="29"/>
        <end position="50"/>
    </location>
</feature>
<keyword evidence="2 5" id="KW-0812">Transmembrane</keyword>
<evidence type="ECO:0000313" key="7">
    <source>
        <dbReference type="Proteomes" id="UP000321129"/>
    </source>
</evidence>
<keyword evidence="7" id="KW-1185">Reference proteome</keyword>
<dbReference type="PANTHER" id="PTHR36926">
    <property type="entry name" value="COLICIN V PRODUCTION PROTEIN"/>
    <property type="match status" value="1"/>
</dbReference>
<feature type="transmembrane region" description="Helical" evidence="5">
    <location>
        <begin position="62"/>
        <end position="81"/>
    </location>
</feature>
<feature type="transmembrane region" description="Helical" evidence="5">
    <location>
        <begin position="101"/>
        <end position="125"/>
    </location>
</feature>
<sequence length="169" mass="17922">MTALDILVILLLGFNATIGFRRGFVHEVFALAALIAAIIVVRLFHAPAAVIAQDYVGNSSGAAMLAFAILFGVTLGVGKFIAHRIGQRSRSSFIGPFDRAIGVGFGLVKGLVIATVLFLLASLAYNTVYGRNADRPAWMTDSRSYALLNASGIAITDLVEQQRKGHSAS</sequence>
<dbReference type="RefSeq" id="WP_147122823.1">
    <property type="nucleotide sequence ID" value="NZ_VOPY01000002.1"/>
</dbReference>
<evidence type="ECO:0000256" key="1">
    <source>
        <dbReference type="ARBA" id="ARBA00004141"/>
    </source>
</evidence>
<proteinExistence type="predicted"/>
<dbReference type="OrthoDB" id="9806894at2"/>
<comment type="subcellular location">
    <subcellularLocation>
        <location evidence="1">Membrane</location>
        <topology evidence="1">Multi-pass membrane protein</topology>
    </subcellularLocation>
</comment>
<dbReference type="InterPro" id="IPR052719">
    <property type="entry name" value="CvpA-like"/>
</dbReference>
<comment type="caution">
    <text evidence="6">The sequence shown here is derived from an EMBL/GenBank/DDBJ whole genome shotgun (WGS) entry which is preliminary data.</text>
</comment>
<keyword evidence="4 5" id="KW-0472">Membrane</keyword>
<accession>A0A5C6UAZ4</accession>
<reference evidence="6 7" key="1">
    <citation type="submission" date="2019-08" db="EMBL/GenBank/DDBJ databases">
        <title>Sphingorhabdus soil sp. nov., isolated from arctic soil.</title>
        <authorList>
            <person name="Liu Y."/>
        </authorList>
    </citation>
    <scope>NUCLEOTIDE SEQUENCE [LARGE SCALE GENOMIC DNA]</scope>
    <source>
        <strain evidence="6 7">D-2Q-5-6</strain>
    </source>
</reference>
<dbReference type="EMBL" id="VOPY01000002">
    <property type="protein sequence ID" value="TXC68868.1"/>
    <property type="molecule type" value="Genomic_DNA"/>
</dbReference>
<evidence type="ECO:0000256" key="5">
    <source>
        <dbReference type="SAM" id="Phobius"/>
    </source>
</evidence>
<evidence type="ECO:0000313" key="6">
    <source>
        <dbReference type="EMBL" id="TXC68868.1"/>
    </source>
</evidence>
<dbReference type="GO" id="GO:0009403">
    <property type="term" value="P:toxin biosynthetic process"/>
    <property type="evidence" value="ECO:0007669"/>
    <property type="project" value="InterPro"/>
</dbReference>
<gene>
    <name evidence="6" type="ORF">FSZ31_07845</name>
</gene>
<evidence type="ECO:0000256" key="2">
    <source>
        <dbReference type="ARBA" id="ARBA00022692"/>
    </source>
</evidence>
<dbReference type="GO" id="GO:0016020">
    <property type="term" value="C:membrane"/>
    <property type="evidence" value="ECO:0007669"/>
    <property type="project" value="UniProtKB-SubCell"/>
</dbReference>
<organism evidence="6 7">
    <name type="scientific">Flavisphingopyxis soli</name>
    <dbReference type="NCBI Taxonomy" id="2601267"/>
    <lineage>
        <taxon>Bacteria</taxon>
        <taxon>Pseudomonadati</taxon>
        <taxon>Pseudomonadota</taxon>
        <taxon>Alphaproteobacteria</taxon>
        <taxon>Sphingomonadales</taxon>
        <taxon>Sphingopyxidaceae</taxon>
        <taxon>Flavisphingopyxis</taxon>
    </lineage>
</organism>
<keyword evidence="3 5" id="KW-1133">Transmembrane helix</keyword>
<evidence type="ECO:0000256" key="4">
    <source>
        <dbReference type="ARBA" id="ARBA00023136"/>
    </source>
</evidence>
<name>A0A5C6UAZ4_9SPHN</name>
<dbReference type="Proteomes" id="UP000321129">
    <property type="component" value="Unassembled WGS sequence"/>
</dbReference>
<dbReference type="AlphaFoldDB" id="A0A5C6UAZ4"/>
<dbReference type="PANTHER" id="PTHR36926:SF1">
    <property type="entry name" value="COLICIN V PRODUCTION PROTEIN"/>
    <property type="match status" value="1"/>
</dbReference>
<dbReference type="InterPro" id="IPR003825">
    <property type="entry name" value="Colicin-V_CvpA"/>
</dbReference>
<evidence type="ECO:0000256" key="3">
    <source>
        <dbReference type="ARBA" id="ARBA00022989"/>
    </source>
</evidence>
<dbReference type="Pfam" id="PF02674">
    <property type="entry name" value="Colicin_V"/>
    <property type="match status" value="1"/>
</dbReference>